<keyword evidence="12" id="KW-1185">Reference proteome</keyword>
<keyword evidence="8" id="KW-0175">Coiled coil</keyword>
<evidence type="ECO:0000256" key="6">
    <source>
        <dbReference type="ARBA" id="ARBA00022840"/>
    </source>
</evidence>
<dbReference type="InterPro" id="IPR050482">
    <property type="entry name" value="Sensor_HK_TwoCompSys"/>
</dbReference>
<feature type="transmembrane region" description="Helical" evidence="9">
    <location>
        <begin position="42"/>
        <end position="65"/>
    </location>
</feature>
<keyword evidence="7" id="KW-0902">Two-component regulatory system</keyword>
<dbReference type="Proteomes" id="UP000215224">
    <property type="component" value="Chromosome"/>
</dbReference>
<keyword evidence="9" id="KW-0472">Membrane</keyword>
<feature type="transmembrane region" description="Helical" evidence="9">
    <location>
        <begin position="12"/>
        <end position="30"/>
    </location>
</feature>
<evidence type="ECO:0000256" key="5">
    <source>
        <dbReference type="ARBA" id="ARBA00022777"/>
    </source>
</evidence>
<dbReference type="KEGG" id="bcoh:BC6307_21555"/>
<name>A0A223KWJ2_9BACI</name>
<dbReference type="SMART" id="SM00387">
    <property type="entry name" value="HATPase_c"/>
    <property type="match status" value="1"/>
</dbReference>
<evidence type="ECO:0000256" key="9">
    <source>
        <dbReference type="SAM" id="Phobius"/>
    </source>
</evidence>
<accession>A0A223KWJ2</accession>
<dbReference type="GO" id="GO:0005524">
    <property type="term" value="F:ATP binding"/>
    <property type="evidence" value="ECO:0007669"/>
    <property type="project" value="UniProtKB-KW"/>
</dbReference>
<keyword evidence="6" id="KW-0067">ATP-binding</keyword>
<reference evidence="11 12" key="1">
    <citation type="submission" date="2016-12" db="EMBL/GenBank/DDBJ databases">
        <title>The whole genome sequencing and assembly of Bacillus cohnii DSM 6307T strain.</title>
        <authorList>
            <person name="Lee Y.-J."/>
            <person name="Yi H."/>
            <person name="Bahn Y.-S."/>
            <person name="Kim J.F."/>
            <person name="Lee D.-W."/>
        </authorList>
    </citation>
    <scope>NUCLEOTIDE SEQUENCE [LARGE SCALE GENOMIC DNA]</scope>
    <source>
        <strain evidence="11 12">DSM 6307</strain>
    </source>
</reference>
<dbReference type="InterPro" id="IPR011712">
    <property type="entry name" value="Sig_transdc_His_kin_sub3_dim/P"/>
</dbReference>
<evidence type="ECO:0000259" key="10">
    <source>
        <dbReference type="PROSITE" id="PS50109"/>
    </source>
</evidence>
<feature type="transmembrane region" description="Helical" evidence="9">
    <location>
        <begin position="101"/>
        <end position="123"/>
    </location>
</feature>
<dbReference type="PROSITE" id="PS50109">
    <property type="entry name" value="HIS_KIN"/>
    <property type="match status" value="1"/>
</dbReference>
<dbReference type="CDD" id="cd16917">
    <property type="entry name" value="HATPase_UhpB-NarQ-NarX-like"/>
    <property type="match status" value="1"/>
</dbReference>
<dbReference type="InterPro" id="IPR005467">
    <property type="entry name" value="His_kinase_dom"/>
</dbReference>
<dbReference type="Gene3D" id="3.30.565.10">
    <property type="entry name" value="Histidine kinase-like ATPase, C-terminal domain"/>
    <property type="match status" value="1"/>
</dbReference>
<evidence type="ECO:0000256" key="2">
    <source>
        <dbReference type="ARBA" id="ARBA00012438"/>
    </source>
</evidence>
<keyword evidence="3" id="KW-0808">Transferase</keyword>
<dbReference type="PANTHER" id="PTHR24421">
    <property type="entry name" value="NITRATE/NITRITE SENSOR PROTEIN NARX-RELATED"/>
    <property type="match status" value="1"/>
</dbReference>
<dbReference type="InterPro" id="IPR056374">
    <property type="entry name" value="DesK/YvfT_N"/>
</dbReference>
<dbReference type="GO" id="GO:0016020">
    <property type="term" value="C:membrane"/>
    <property type="evidence" value="ECO:0007669"/>
    <property type="project" value="InterPro"/>
</dbReference>
<dbReference type="InterPro" id="IPR003594">
    <property type="entry name" value="HATPase_dom"/>
</dbReference>
<evidence type="ECO:0000256" key="4">
    <source>
        <dbReference type="ARBA" id="ARBA00022741"/>
    </source>
</evidence>
<evidence type="ECO:0000256" key="8">
    <source>
        <dbReference type="SAM" id="Coils"/>
    </source>
</evidence>
<dbReference type="EMBL" id="CP018866">
    <property type="protein sequence ID" value="AST93668.1"/>
    <property type="molecule type" value="Genomic_DNA"/>
</dbReference>
<protein>
    <recommendedName>
        <fullName evidence="2">histidine kinase</fullName>
        <ecNumber evidence="2">2.7.13.3</ecNumber>
    </recommendedName>
</protein>
<keyword evidence="9" id="KW-0812">Transmembrane</keyword>
<keyword evidence="9" id="KW-1133">Transmembrane helix</keyword>
<dbReference type="Pfam" id="PF23540">
    <property type="entry name" value="DesK_N"/>
    <property type="match status" value="1"/>
</dbReference>
<proteinExistence type="predicted"/>
<dbReference type="SUPFAM" id="SSF55874">
    <property type="entry name" value="ATPase domain of HSP90 chaperone/DNA topoisomerase II/histidine kinase"/>
    <property type="match status" value="1"/>
</dbReference>
<dbReference type="Pfam" id="PF02518">
    <property type="entry name" value="HATPase_c"/>
    <property type="match status" value="1"/>
</dbReference>
<evidence type="ECO:0000313" key="11">
    <source>
        <dbReference type="EMBL" id="AST93668.1"/>
    </source>
</evidence>
<evidence type="ECO:0000313" key="12">
    <source>
        <dbReference type="Proteomes" id="UP000215224"/>
    </source>
</evidence>
<dbReference type="RefSeq" id="WP_066420287.1">
    <property type="nucleotide sequence ID" value="NZ_CP018866.1"/>
</dbReference>
<organism evidence="11 12">
    <name type="scientific">Sutcliffiella cohnii</name>
    <dbReference type="NCBI Taxonomy" id="33932"/>
    <lineage>
        <taxon>Bacteria</taxon>
        <taxon>Bacillati</taxon>
        <taxon>Bacillota</taxon>
        <taxon>Bacilli</taxon>
        <taxon>Bacillales</taxon>
        <taxon>Bacillaceae</taxon>
        <taxon>Sutcliffiella</taxon>
    </lineage>
</organism>
<dbReference type="GO" id="GO:0000155">
    <property type="term" value="F:phosphorelay sensor kinase activity"/>
    <property type="evidence" value="ECO:0007669"/>
    <property type="project" value="InterPro"/>
</dbReference>
<dbReference type="AlphaFoldDB" id="A0A223KWJ2"/>
<dbReference type="STRING" id="1314751.GCA_001591425_04167"/>
<sequence length="374" mass="42914">MKLKERFRKNTGLSPFVWIVFYILPFYFIFPTSSIPQIVFGILMIILFFVFYVLSFVAKGWLVYFWTSLQIVISTIMGIFFSYIYFSLFLAFFIGNLKNRVAFWILYGILIATTVGSINVGFILNSRVFVTQLPFVILSTLAVILLPIGTYNRNKEEKLKEQLENANKRIADLVKMEERQRISRDLHDTLGQKLSLIGMKSDLASRLISKNPAQAQIEIKDVQQTARIALKEVRELVTKMRGTRLDDEIKRIYQILKTAQIKFRLKGDTHLKNTTLIAENVVSMCLKEAVNNVVKHSQATECTITINPKEKELEVTVEDNGIGLGDRDERKVGNGIQGMRERLEFVNGTLEIESENSGTTIKIKIPKVQRKIEE</sequence>
<dbReference type="InterPro" id="IPR036890">
    <property type="entry name" value="HATPase_C_sf"/>
</dbReference>
<evidence type="ECO:0000256" key="3">
    <source>
        <dbReference type="ARBA" id="ARBA00022679"/>
    </source>
</evidence>
<keyword evidence="5 11" id="KW-0418">Kinase</keyword>
<dbReference type="Gene3D" id="1.20.5.1930">
    <property type="match status" value="1"/>
</dbReference>
<feature type="domain" description="Histidine kinase" evidence="10">
    <location>
        <begin position="286"/>
        <end position="369"/>
    </location>
</feature>
<feature type="transmembrane region" description="Helical" evidence="9">
    <location>
        <begin position="129"/>
        <end position="151"/>
    </location>
</feature>
<comment type="catalytic activity">
    <reaction evidence="1">
        <text>ATP + protein L-histidine = ADP + protein N-phospho-L-histidine.</text>
        <dbReference type="EC" id="2.7.13.3"/>
    </reaction>
</comment>
<evidence type="ECO:0000256" key="7">
    <source>
        <dbReference type="ARBA" id="ARBA00023012"/>
    </source>
</evidence>
<keyword evidence="4" id="KW-0547">Nucleotide-binding</keyword>
<dbReference type="Pfam" id="PF07730">
    <property type="entry name" value="HisKA_3"/>
    <property type="match status" value="1"/>
</dbReference>
<gene>
    <name evidence="11" type="ORF">BC6307_21555</name>
</gene>
<dbReference type="GO" id="GO:0046983">
    <property type="term" value="F:protein dimerization activity"/>
    <property type="evidence" value="ECO:0007669"/>
    <property type="project" value="InterPro"/>
</dbReference>
<feature type="transmembrane region" description="Helical" evidence="9">
    <location>
        <begin position="71"/>
        <end position="94"/>
    </location>
</feature>
<evidence type="ECO:0000256" key="1">
    <source>
        <dbReference type="ARBA" id="ARBA00000085"/>
    </source>
</evidence>
<dbReference type="EC" id="2.7.13.3" evidence="2"/>
<feature type="coiled-coil region" evidence="8">
    <location>
        <begin position="153"/>
        <end position="180"/>
    </location>
</feature>
<dbReference type="PANTHER" id="PTHR24421:SF63">
    <property type="entry name" value="SENSOR HISTIDINE KINASE DESK"/>
    <property type="match status" value="1"/>
</dbReference>